<name>A0A427XJ40_9TREE</name>
<protein>
    <recommendedName>
        <fullName evidence="10">1,3-beta-glucanosyltransferase</fullName>
        <ecNumber evidence="10">2.4.1.-</ecNumber>
    </recommendedName>
</protein>
<dbReference type="RefSeq" id="XP_028473950.1">
    <property type="nucleotide sequence ID" value="XM_028617487.1"/>
</dbReference>
<evidence type="ECO:0000313" key="15">
    <source>
        <dbReference type="Proteomes" id="UP000279236"/>
    </source>
</evidence>
<gene>
    <name evidence="14" type="primary">GAS1</name>
    <name evidence="14" type="ORF">EHS24_001712</name>
</gene>
<feature type="signal peptide" evidence="10">
    <location>
        <begin position="1"/>
        <end position="19"/>
    </location>
</feature>
<dbReference type="STRING" id="105984.A0A427XJ40"/>
<dbReference type="Pfam" id="PF03198">
    <property type="entry name" value="Glyco_hydro_72"/>
    <property type="match status" value="1"/>
</dbReference>
<keyword evidence="4 10" id="KW-0336">GPI-anchor</keyword>
<comment type="function">
    <text evidence="10">Splits internally a 1,3-beta-glucan molecule and transfers the newly generated reducing end (the donor) to the non-reducing end of another 1,3-beta-glucan molecule (the acceptor) forming a 1,3-beta linkage, resulting in the elongation of 1,3-beta-glucan chains in the cell wall.</text>
</comment>
<keyword evidence="7" id="KW-1015">Disulfide bond</keyword>
<evidence type="ECO:0000256" key="10">
    <source>
        <dbReference type="RuleBase" id="RU361209"/>
    </source>
</evidence>
<comment type="similarity">
    <text evidence="3 10">Belongs to the glycosyl hydrolase 72 family.</text>
</comment>
<dbReference type="PANTHER" id="PTHR31468:SF2">
    <property type="entry name" value="1,3-BETA-GLUCANOSYLTRANSFERASE GAS1"/>
    <property type="match status" value="1"/>
</dbReference>
<keyword evidence="15" id="KW-1185">Reference proteome</keyword>
<keyword evidence="12" id="KW-1133">Transmembrane helix</keyword>
<dbReference type="InterPro" id="IPR017853">
    <property type="entry name" value="GH"/>
</dbReference>
<dbReference type="FunFam" id="3.20.20.80:FF:000178">
    <property type="entry name" value="1,3-beta-glucanosyltransferase"/>
    <property type="match status" value="1"/>
</dbReference>
<organism evidence="14 15">
    <name type="scientific">Apiotrichum porosum</name>
    <dbReference type="NCBI Taxonomy" id="105984"/>
    <lineage>
        <taxon>Eukaryota</taxon>
        <taxon>Fungi</taxon>
        <taxon>Dikarya</taxon>
        <taxon>Basidiomycota</taxon>
        <taxon>Agaricomycotina</taxon>
        <taxon>Tremellomycetes</taxon>
        <taxon>Trichosporonales</taxon>
        <taxon>Trichosporonaceae</taxon>
        <taxon>Apiotrichum</taxon>
    </lineage>
</organism>
<dbReference type="GO" id="GO:0042124">
    <property type="term" value="F:1,3-beta-glucanosyltransferase activity"/>
    <property type="evidence" value="ECO:0007669"/>
    <property type="project" value="TreeGrafter"/>
</dbReference>
<dbReference type="SMART" id="SM00768">
    <property type="entry name" value="X8"/>
    <property type="match status" value="1"/>
</dbReference>
<dbReference type="GO" id="GO:0031505">
    <property type="term" value="P:fungal-type cell wall organization"/>
    <property type="evidence" value="ECO:0007669"/>
    <property type="project" value="TreeGrafter"/>
</dbReference>
<evidence type="ECO:0000256" key="2">
    <source>
        <dbReference type="ARBA" id="ARBA00004589"/>
    </source>
</evidence>
<feature type="domain" description="X8" evidence="13">
    <location>
        <begin position="386"/>
        <end position="490"/>
    </location>
</feature>
<dbReference type="GO" id="GO:0005886">
    <property type="term" value="C:plasma membrane"/>
    <property type="evidence" value="ECO:0007669"/>
    <property type="project" value="UniProtKB-SubCell"/>
</dbReference>
<evidence type="ECO:0000256" key="11">
    <source>
        <dbReference type="SAM" id="MobiDB-lite"/>
    </source>
</evidence>
<comment type="subcellular location">
    <subcellularLocation>
        <location evidence="1">Cell envelope</location>
    </subcellularLocation>
    <subcellularLocation>
        <location evidence="10">Cell membrane</location>
        <topology evidence="10">Lipid-anchor</topology>
        <topology evidence="10">GPI-anchor</topology>
    </subcellularLocation>
    <subcellularLocation>
        <location evidence="2">Membrane</location>
        <topology evidence="2">Lipid-anchor</topology>
        <topology evidence="2">GPI-anchor</topology>
    </subcellularLocation>
</comment>
<evidence type="ECO:0000256" key="5">
    <source>
        <dbReference type="ARBA" id="ARBA00022729"/>
    </source>
</evidence>
<keyword evidence="6 10" id="KW-0472">Membrane</keyword>
<sequence length="558" mass="57686">MLLSSAFTALTALLPLASALPQISRKGKYLFDPSGNRFYIKGVAYQPQGALAASSEANDANGGFPEPSSYIDPLSSGSNCTRDIPYLQQLGVNAVRVYSVNSSLNHDDCMSALDTAGIYVLLDVSLPLNGSIDRASPAWTTNLLDQYITTINKFNGYSNVLAYNVGNEVINTVNNTAAAPFVKAAARDTKAYLTSIGSKALVGYSATDGEPDFRTQLADYMTCGNDSVTIDLYGLNNYEWCGDSTYNTSGWNTIVSDFTNITVPVYMSEYGCITSPPRLWTEVAALFSTPVSDVFSGGVAFSYFPTSDGYGMVTFSSDGNTVTTSDDFTRLATQYNATSPPNSPAQSSVTATELTCPDESSSLLASTNLPPTPQESVCDCINSQALACRIIAATADSPNKIGALTDYACSLLGSSNSTVTCSSIAGDGTTGVYGQLAMCSPEIKLNYVMSAWYESNGLASSCDFDGNATLSSNMPNTADDANTAAQACLANQSTVVTPTAQSGNAPAATSTASTGSGSGTTSSSGKASAAVAVMGMPSIAVLAVTAVGVVLGAAAIVA</sequence>
<dbReference type="GO" id="GO:0098552">
    <property type="term" value="C:side of membrane"/>
    <property type="evidence" value="ECO:0007669"/>
    <property type="project" value="UniProtKB-KW"/>
</dbReference>
<dbReference type="AlphaFoldDB" id="A0A427XJ40"/>
<dbReference type="Proteomes" id="UP000279236">
    <property type="component" value="Unassembled WGS sequence"/>
</dbReference>
<proteinExistence type="inferred from homology"/>
<evidence type="ECO:0000256" key="12">
    <source>
        <dbReference type="SAM" id="Phobius"/>
    </source>
</evidence>
<evidence type="ECO:0000256" key="7">
    <source>
        <dbReference type="ARBA" id="ARBA00023157"/>
    </source>
</evidence>
<dbReference type="Pfam" id="PF07983">
    <property type="entry name" value="X8"/>
    <property type="match status" value="1"/>
</dbReference>
<dbReference type="PANTHER" id="PTHR31468">
    <property type="entry name" value="1,3-BETA-GLUCANOSYLTRANSFERASE GAS1"/>
    <property type="match status" value="1"/>
</dbReference>
<keyword evidence="8" id="KW-0325">Glycoprotein</keyword>
<reference evidence="14 15" key="1">
    <citation type="submission" date="2018-11" db="EMBL/GenBank/DDBJ databases">
        <title>Genome sequence of Apiotrichum porosum DSM 27194.</title>
        <authorList>
            <person name="Aliyu H."/>
            <person name="Gorte O."/>
            <person name="Ochsenreither K."/>
        </authorList>
    </citation>
    <scope>NUCLEOTIDE SEQUENCE [LARGE SCALE GENOMIC DNA]</scope>
    <source>
        <strain evidence="14 15">DSM 27194</strain>
    </source>
</reference>
<dbReference type="GO" id="GO:0071970">
    <property type="term" value="P:fungal-type cell wall (1-&gt;3)-beta-D-glucan biosynthetic process"/>
    <property type="evidence" value="ECO:0007669"/>
    <property type="project" value="TreeGrafter"/>
</dbReference>
<feature type="region of interest" description="Disordered" evidence="11">
    <location>
        <begin position="499"/>
        <end position="521"/>
    </location>
</feature>
<dbReference type="OrthoDB" id="421038at2759"/>
<dbReference type="GeneID" id="39586255"/>
<dbReference type="SUPFAM" id="SSF51445">
    <property type="entry name" value="(Trans)glycosidases"/>
    <property type="match status" value="1"/>
</dbReference>
<dbReference type="Gene3D" id="3.20.20.80">
    <property type="entry name" value="Glycosidases"/>
    <property type="match status" value="1"/>
</dbReference>
<evidence type="ECO:0000256" key="6">
    <source>
        <dbReference type="ARBA" id="ARBA00023136"/>
    </source>
</evidence>
<keyword evidence="5 10" id="KW-0732">Signal</keyword>
<evidence type="ECO:0000256" key="4">
    <source>
        <dbReference type="ARBA" id="ARBA00022622"/>
    </source>
</evidence>
<evidence type="ECO:0000256" key="8">
    <source>
        <dbReference type="ARBA" id="ARBA00023180"/>
    </source>
</evidence>
<evidence type="ECO:0000259" key="13">
    <source>
        <dbReference type="SMART" id="SM00768"/>
    </source>
</evidence>
<feature type="compositionally biased region" description="Low complexity" evidence="11">
    <location>
        <begin position="502"/>
        <end position="521"/>
    </location>
</feature>
<feature type="transmembrane region" description="Helical" evidence="12">
    <location>
        <begin position="529"/>
        <end position="557"/>
    </location>
</feature>
<keyword evidence="9 10" id="KW-0449">Lipoprotein</keyword>
<dbReference type="Gene3D" id="1.20.58.1040">
    <property type="match status" value="1"/>
</dbReference>
<dbReference type="InterPro" id="IPR004886">
    <property type="entry name" value="Glucanosyltransferase"/>
</dbReference>
<accession>A0A427XJ40</accession>
<keyword evidence="10 14" id="KW-0808">Transferase</keyword>
<evidence type="ECO:0000256" key="9">
    <source>
        <dbReference type="ARBA" id="ARBA00023288"/>
    </source>
</evidence>
<feature type="chain" id="PRO_5018816872" description="1,3-beta-glucanosyltransferase" evidence="10">
    <location>
        <begin position="20"/>
        <end position="558"/>
    </location>
</feature>
<dbReference type="EC" id="2.4.1.-" evidence="10"/>
<evidence type="ECO:0000256" key="1">
    <source>
        <dbReference type="ARBA" id="ARBA00004196"/>
    </source>
</evidence>
<comment type="caution">
    <text evidence="14">The sequence shown here is derived from an EMBL/GenBank/DDBJ whole genome shotgun (WGS) entry which is preliminary data.</text>
</comment>
<dbReference type="EMBL" id="RSCE01000011">
    <property type="protein sequence ID" value="RSH78803.1"/>
    <property type="molecule type" value="Genomic_DNA"/>
</dbReference>
<dbReference type="InterPro" id="IPR012946">
    <property type="entry name" value="X8"/>
</dbReference>
<evidence type="ECO:0000313" key="14">
    <source>
        <dbReference type="EMBL" id="RSH78803.1"/>
    </source>
</evidence>
<evidence type="ECO:0000256" key="3">
    <source>
        <dbReference type="ARBA" id="ARBA00007528"/>
    </source>
</evidence>
<keyword evidence="12" id="KW-0812">Transmembrane</keyword>